<organism evidence="15 16">
    <name type="scientific">Thermotomaculum hydrothermale</name>
    <dbReference type="NCBI Taxonomy" id="981385"/>
    <lineage>
        <taxon>Bacteria</taxon>
        <taxon>Pseudomonadati</taxon>
        <taxon>Acidobacteriota</taxon>
        <taxon>Holophagae</taxon>
        <taxon>Thermotomaculales</taxon>
        <taxon>Thermotomaculaceae</taxon>
        <taxon>Thermotomaculum</taxon>
    </lineage>
</organism>
<feature type="transmembrane region" description="Helical" evidence="14">
    <location>
        <begin position="151"/>
        <end position="171"/>
    </location>
</feature>
<dbReference type="AlphaFoldDB" id="A0A7R6PNU3"/>
<dbReference type="RefSeq" id="WP_201327382.1">
    <property type="nucleotide sequence ID" value="NZ_AP017470.1"/>
</dbReference>
<evidence type="ECO:0000256" key="14">
    <source>
        <dbReference type="HAMAP-Rule" id="MF_01006"/>
    </source>
</evidence>
<dbReference type="HAMAP" id="MF_01006">
    <property type="entry name" value="Undec_diphosphatase"/>
    <property type="match status" value="1"/>
</dbReference>
<evidence type="ECO:0000256" key="11">
    <source>
        <dbReference type="ARBA" id="ARBA00032707"/>
    </source>
</evidence>
<comment type="function">
    <text evidence="14">Catalyzes the dephosphorylation of undecaprenyl diphosphate (UPP). Confers resistance to bacitracin.</text>
</comment>
<dbReference type="PANTHER" id="PTHR30622">
    <property type="entry name" value="UNDECAPRENYL-DIPHOSPHATASE"/>
    <property type="match status" value="1"/>
</dbReference>
<feature type="transmembrane region" description="Helical" evidence="14">
    <location>
        <begin position="88"/>
        <end position="108"/>
    </location>
</feature>
<dbReference type="InterPro" id="IPR003824">
    <property type="entry name" value="UppP"/>
</dbReference>
<dbReference type="GO" id="GO:0008360">
    <property type="term" value="P:regulation of cell shape"/>
    <property type="evidence" value="ECO:0007669"/>
    <property type="project" value="UniProtKB-KW"/>
</dbReference>
<evidence type="ECO:0000256" key="7">
    <source>
        <dbReference type="ARBA" id="ARBA00022801"/>
    </source>
</evidence>
<keyword evidence="16" id="KW-1185">Reference proteome</keyword>
<evidence type="ECO:0000256" key="8">
    <source>
        <dbReference type="ARBA" id="ARBA00022989"/>
    </source>
</evidence>
<evidence type="ECO:0000256" key="1">
    <source>
        <dbReference type="ARBA" id="ARBA00004651"/>
    </source>
</evidence>
<keyword evidence="14" id="KW-0961">Cell wall biogenesis/degradation</keyword>
<protein>
    <recommendedName>
        <fullName evidence="4 14">Undecaprenyl-diphosphatase</fullName>
        <ecNumber evidence="3 14">3.6.1.27</ecNumber>
    </recommendedName>
    <alternativeName>
        <fullName evidence="12 14">Bacitracin resistance protein</fullName>
    </alternativeName>
    <alternativeName>
        <fullName evidence="11 14">Undecaprenyl pyrophosphate phosphatase</fullName>
    </alternativeName>
</protein>
<reference evidence="15 16" key="1">
    <citation type="journal article" date="2012" name="Extremophiles">
        <title>Thermotomaculum hydrothermale gen. nov., sp. nov., a novel heterotrophic thermophile within the phylum Acidobacteria from a deep-sea hydrothermal vent chimney in the Southern Okinawa Trough.</title>
        <authorList>
            <person name="Izumi H."/>
            <person name="Nunoura T."/>
            <person name="Miyazaki M."/>
            <person name="Mino S."/>
            <person name="Toki T."/>
            <person name="Takai K."/>
            <person name="Sako Y."/>
            <person name="Sawabe T."/>
            <person name="Nakagawa S."/>
        </authorList>
    </citation>
    <scope>NUCLEOTIDE SEQUENCE [LARGE SCALE GENOMIC DNA]</scope>
    <source>
        <strain evidence="15 16">AC55</strain>
    </source>
</reference>
<evidence type="ECO:0000256" key="6">
    <source>
        <dbReference type="ARBA" id="ARBA00022692"/>
    </source>
</evidence>
<evidence type="ECO:0000256" key="9">
    <source>
        <dbReference type="ARBA" id="ARBA00023136"/>
    </source>
</evidence>
<accession>A0A7R6PNU3</accession>
<dbReference type="Pfam" id="PF02673">
    <property type="entry name" value="BacA"/>
    <property type="match status" value="1"/>
</dbReference>
<dbReference type="GO" id="GO:0046677">
    <property type="term" value="P:response to antibiotic"/>
    <property type="evidence" value="ECO:0007669"/>
    <property type="project" value="UniProtKB-UniRule"/>
</dbReference>
<keyword evidence="14" id="KW-0573">Peptidoglycan synthesis</keyword>
<evidence type="ECO:0000256" key="2">
    <source>
        <dbReference type="ARBA" id="ARBA00010621"/>
    </source>
</evidence>
<feature type="transmembrane region" description="Helical" evidence="14">
    <location>
        <begin position="250"/>
        <end position="267"/>
    </location>
</feature>
<feature type="transmembrane region" description="Helical" evidence="14">
    <location>
        <begin position="120"/>
        <end position="139"/>
    </location>
</feature>
<keyword evidence="7 14" id="KW-0378">Hydrolase</keyword>
<comment type="similarity">
    <text evidence="2 14">Belongs to the UppP family.</text>
</comment>
<keyword evidence="8 14" id="KW-1133">Transmembrane helix</keyword>
<dbReference type="Proteomes" id="UP000595564">
    <property type="component" value="Chromosome"/>
</dbReference>
<keyword evidence="5 14" id="KW-1003">Cell membrane</keyword>
<comment type="miscellaneous">
    <text evidence="14">Bacitracin is thought to be involved in the inhibition of peptidoglycan synthesis by sequestering undecaprenyl diphosphate, thereby reducing the pool of lipid carrier available.</text>
</comment>
<dbReference type="GO" id="GO:0071555">
    <property type="term" value="P:cell wall organization"/>
    <property type="evidence" value="ECO:0007669"/>
    <property type="project" value="UniProtKB-KW"/>
</dbReference>
<keyword evidence="10 14" id="KW-0046">Antibiotic resistance</keyword>
<evidence type="ECO:0000256" key="4">
    <source>
        <dbReference type="ARBA" id="ARBA00021581"/>
    </source>
</evidence>
<evidence type="ECO:0000313" key="16">
    <source>
        <dbReference type="Proteomes" id="UP000595564"/>
    </source>
</evidence>
<feature type="transmembrane region" description="Helical" evidence="14">
    <location>
        <begin position="6"/>
        <end position="29"/>
    </location>
</feature>
<sequence>MSWVQAFILALIQGLTEFLPVSSSGHLALFGKIIGLKKPDIAFDVVIHLATLFAVLIYYRKDIIAIILSLFGKKPEEEKFSNFAERPYRFLLFGILATIPTGIIGLFLKDKVESFHSNLHIVGLCFFITAIFLFVAWKIQQKGNSNPLLNYGLWLPILIGIAQGIAIMPGISRSGATITAALIFGVCAEDSAEFSFLLSIPAILGAFILEFKDISHTGFTMPYILGFFVALIVGVYSIKLVEIVVKKLKLHYFSFYLFVLAVISFLIG</sequence>
<name>A0A7R6PNU3_9BACT</name>
<feature type="transmembrane region" description="Helical" evidence="14">
    <location>
        <begin position="192"/>
        <end position="209"/>
    </location>
</feature>
<feature type="transmembrane region" description="Helical" evidence="14">
    <location>
        <begin position="221"/>
        <end position="238"/>
    </location>
</feature>
<evidence type="ECO:0000256" key="10">
    <source>
        <dbReference type="ARBA" id="ARBA00023251"/>
    </source>
</evidence>
<evidence type="ECO:0000256" key="13">
    <source>
        <dbReference type="ARBA" id="ARBA00047594"/>
    </source>
</evidence>
<gene>
    <name evidence="15" type="primary">bacA</name>
    <name evidence="14" type="synonym">uppP</name>
    <name evidence="15" type="ORF">TTHT_1594</name>
</gene>
<dbReference type="KEGG" id="thyd:TTHT_1594"/>
<keyword evidence="14" id="KW-0133">Cell shape</keyword>
<dbReference type="EMBL" id="AP017470">
    <property type="protein sequence ID" value="BBB33083.1"/>
    <property type="molecule type" value="Genomic_DNA"/>
</dbReference>
<dbReference type="PANTHER" id="PTHR30622:SF2">
    <property type="entry name" value="UNDECAPRENYL-DIPHOSPHATASE"/>
    <property type="match status" value="1"/>
</dbReference>
<dbReference type="GO" id="GO:0005886">
    <property type="term" value="C:plasma membrane"/>
    <property type="evidence" value="ECO:0007669"/>
    <property type="project" value="UniProtKB-SubCell"/>
</dbReference>
<proteinExistence type="inferred from homology"/>
<evidence type="ECO:0000256" key="12">
    <source>
        <dbReference type="ARBA" id="ARBA00032932"/>
    </source>
</evidence>
<evidence type="ECO:0000256" key="5">
    <source>
        <dbReference type="ARBA" id="ARBA00022475"/>
    </source>
</evidence>
<comment type="subcellular location">
    <subcellularLocation>
        <location evidence="1 14">Cell membrane</location>
        <topology evidence="1 14">Multi-pass membrane protein</topology>
    </subcellularLocation>
</comment>
<dbReference type="GO" id="GO:0050380">
    <property type="term" value="F:undecaprenyl-diphosphatase activity"/>
    <property type="evidence" value="ECO:0007669"/>
    <property type="project" value="UniProtKB-UniRule"/>
</dbReference>
<keyword evidence="9 14" id="KW-0472">Membrane</keyword>
<dbReference type="EC" id="3.6.1.27" evidence="3 14"/>
<evidence type="ECO:0000256" key="3">
    <source>
        <dbReference type="ARBA" id="ARBA00012374"/>
    </source>
</evidence>
<keyword evidence="6 14" id="KW-0812">Transmembrane</keyword>
<dbReference type="GO" id="GO:0009252">
    <property type="term" value="P:peptidoglycan biosynthetic process"/>
    <property type="evidence" value="ECO:0007669"/>
    <property type="project" value="UniProtKB-KW"/>
</dbReference>
<comment type="catalytic activity">
    <reaction evidence="13 14">
        <text>di-trans,octa-cis-undecaprenyl diphosphate + H2O = di-trans,octa-cis-undecaprenyl phosphate + phosphate + H(+)</text>
        <dbReference type="Rhea" id="RHEA:28094"/>
        <dbReference type="ChEBI" id="CHEBI:15377"/>
        <dbReference type="ChEBI" id="CHEBI:15378"/>
        <dbReference type="ChEBI" id="CHEBI:43474"/>
        <dbReference type="ChEBI" id="CHEBI:58405"/>
        <dbReference type="ChEBI" id="CHEBI:60392"/>
        <dbReference type="EC" id="3.6.1.27"/>
    </reaction>
</comment>
<evidence type="ECO:0000313" key="15">
    <source>
        <dbReference type="EMBL" id="BBB33083.1"/>
    </source>
</evidence>